<evidence type="ECO:0000259" key="8">
    <source>
        <dbReference type="Pfam" id="PF01551"/>
    </source>
</evidence>
<keyword evidence="10" id="KW-1185">Reference proteome</keyword>
<dbReference type="GO" id="GO:0046872">
    <property type="term" value="F:metal ion binding"/>
    <property type="evidence" value="ECO:0007669"/>
    <property type="project" value="UniProtKB-KW"/>
</dbReference>
<dbReference type="PANTHER" id="PTHR21666:SF288">
    <property type="entry name" value="CELL DIVISION PROTEIN YTFB"/>
    <property type="match status" value="1"/>
</dbReference>
<evidence type="ECO:0000256" key="5">
    <source>
        <dbReference type="ARBA" id="ARBA00022833"/>
    </source>
</evidence>
<dbReference type="InterPro" id="IPR016047">
    <property type="entry name" value="M23ase_b-sheet_dom"/>
</dbReference>
<name>A0A7W6CVR6_9HYPH</name>
<dbReference type="InterPro" id="IPR050570">
    <property type="entry name" value="Cell_wall_metabolism_enzyme"/>
</dbReference>
<evidence type="ECO:0000256" key="4">
    <source>
        <dbReference type="ARBA" id="ARBA00022801"/>
    </source>
</evidence>
<dbReference type="GO" id="GO:0004222">
    <property type="term" value="F:metalloendopeptidase activity"/>
    <property type="evidence" value="ECO:0007669"/>
    <property type="project" value="TreeGrafter"/>
</dbReference>
<dbReference type="Pfam" id="PF01551">
    <property type="entry name" value="Peptidase_M23"/>
    <property type="match status" value="1"/>
</dbReference>
<dbReference type="SUPFAM" id="SSF51261">
    <property type="entry name" value="Duplicated hybrid motif"/>
    <property type="match status" value="1"/>
</dbReference>
<evidence type="ECO:0000256" key="1">
    <source>
        <dbReference type="ARBA" id="ARBA00001947"/>
    </source>
</evidence>
<keyword evidence="4 9" id="KW-0378">Hydrolase</keyword>
<keyword evidence="7" id="KW-0812">Transmembrane</keyword>
<dbReference type="InterPro" id="IPR011055">
    <property type="entry name" value="Dup_hybrid_motif"/>
</dbReference>
<evidence type="ECO:0000256" key="3">
    <source>
        <dbReference type="ARBA" id="ARBA00022723"/>
    </source>
</evidence>
<comment type="cofactor">
    <cofactor evidence="1">
        <name>Zn(2+)</name>
        <dbReference type="ChEBI" id="CHEBI:29105"/>
    </cofactor>
</comment>
<dbReference type="Gene3D" id="3.10.450.350">
    <property type="match status" value="1"/>
</dbReference>
<keyword evidence="7" id="KW-1133">Transmembrane helix</keyword>
<feature type="domain" description="M23ase beta-sheet core" evidence="8">
    <location>
        <begin position="498"/>
        <end position="596"/>
    </location>
</feature>
<protein>
    <submittedName>
        <fullName evidence="9">Murein DD-endopeptidase MepM/ murein hydrolase activator NlpD</fullName>
    </submittedName>
</protein>
<organism evidence="9 10">
    <name type="scientific">Rhizobium metallidurans</name>
    <dbReference type="NCBI Taxonomy" id="1265931"/>
    <lineage>
        <taxon>Bacteria</taxon>
        <taxon>Pseudomonadati</taxon>
        <taxon>Pseudomonadota</taxon>
        <taxon>Alphaproteobacteria</taxon>
        <taxon>Hyphomicrobiales</taxon>
        <taxon>Rhizobiaceae</taxon>
        <taxon>Rhizobium/Agrobacterium group</taxon>
        <taxon>Rhizobium</taxon>
    </lineage>
</organism>
<evidence type="ECO:0000313" key="9">
    <source>
        <dbReference type="EMBL" id="MBB3963291.1"/>
    </source>
</evidence>
<dbReference type="PANTHER" id="PTHR21666">
    <property type="entry name" value="PEPTIDASE-RELATED"/>
    <property type="match status" value="1"/>
</dbReference>
<proteinExistence type="predicted"/>
<keyword evidence="5" id="KW-0862">Zinc</keyword>
<dbReference type="Gene3D" id="2.70.70.10">
    <property type="entry name" value="Glucose Permease (Domain IIA)"/>
    <property type="match status" value="1"/>
</dbReference>
<keyword evidence="6" id="KW-0482">Metalloprotease</keyword>
<reference evidence="9 10" key="1">
    <citation type="submission" date="2020-08" db="EMBL/GenBank/DDBJ databases">
        <title>Genomic Encyclopedia of Type Strains, Phase IV (KMG-IV): sequencing the most valuable type-strain genomes for metagenomic binning, comparative biology and taxonomic classification.</title>
        <authorList>
            <person name="Goeker M."/>
        </authorList>
    </citation>
    <scope>NUCLEOTIDE SEQUENCE [LARGE SCALE GENOMIC DNA]</scope>
    <source>
        <strain evidence="9 10">DSM 26575</strain>
    </source>
</reference>
<evidence type="ECO:0000256" key="2">
    <source>
        <dbReference type="ARBA" id="ARBA00022670"/>
    </source>
</evidence>
<dbReference type="CDD" id="cd12797">
    <property type="entry name" value="M23_peptidase"/>
    <property type="match status" value="1"/>
</dbReference>
<dbReference type="Proteomes" id="UP000582090">
    <property type="component" value="Unassembled WGS sequence"/>
</dbReference>
<keyword evidence="3" id="KW-0479">Metal-binding</keyword>
<evidence type="ECO:0000256" key="6">
    <source>
        <dbReference type="ARBA" id="ARBA00023049"/>
    </source>
</evidence>
<dbReference type="EMBL" id="JACIDW010000002">
    <property type="protein sequence ID" value="MBB3963291.1"/>
    <property type="molecule type" value="Genomic_DNA"/>
</dbReference>
<gene>
    <name evidence="9" type="ORF">GGQ67_000916</name>
</gene>
<dbReference type="RefSeq" id="WP_183899015.1">
    <property type="nucleotide sequence ID" value="NZ_JACIDW010000002.1"/>
</dbReference>
<dbReference type="GO" id="GO:0006508">
    <property type="term" value="P:proteolysis"/>
    <property type="evidence" value="ECO:0007669"/>
    <property type="project" value="UniProtKB-KW"/>
</dbReference>
<dbReference type="AlphaFoldDB" id="A0A7W6CVR6"/>
<sequence length="637" mass="67464">MVNKEAIQRSLGNAAAIPADGRRQPDRRQVSSRWLTGIALTGATSTLLMGVALFAAMDGRQQLATPAEAVSLPTEASHADESVLRGARIVGTLKAARASDRRVMELSSIVKEGDREVVRSQPYTHVQMQLAAGGASGTNYPKFDPTAVLSGVSGSEAEPSEEGALYGAKVETEIALKTGNYSASGKWPVAPGLSFEEIEASVRADGMALLEGATVSAVYVDPERFSDSDDLPPMGSTAKVLEQNVSYSTAAAITANTEQFAEDVINVGGKTTVTEALKSAGYPAGQAGMVGNLLAAGAGQNVDVGDTVRMGVIQRGQDLKVVRASLYRSQRHQASIAVDDAGRFVTGAEPERFGAVGEGGVTIGRAAPLDLPKVYDGIYRSALNYGMTLGMAKTIVGIMASSFDLQAPLKSSDSLEAFYSSGSDGKAEENSELLYFSARLGDREARFYKFRDPVDGSIGYFDENGKSLRQFLLRSPVPSVPPNSSFGMRRHPVLGFVRMHTGVDYPAPTGTPIIAAGDGDVIKAGWDTGGYGNQTLIRHANGYVSSYSHQSAIAKNVVAGGKVKQGQVIGYIGATGMVTGSHLHYELLVNGRRVDPLKVRLPTDESLKDDRLLTFQKERKRIDTLLDTPPPPSAPDT</sequence>
<comment type="caution">
    <text evidence="9">The sequence shown here is derived from an EMBL/GenBank/DDBJ whole genome shotgun (WGS) entry which is preliminary data.</text>
</comment>
<feature type="transmembrane region" description="Helical" evidence="7">
    <location>
        <begin position="34"/>
        <end position="57"/>
    </location>
</feature>
<evidence type="ECO:0000313" key="10">
    <source>
        <dbReference type="Proteomes" id="UP000582090"/>
    </source>
</evidence>
<keyword evidence="2" id="KW-0645">Protease</keyword>
<accession>A0A7W6CVR6</accession>
<evidence type="ECO:0000256" key="7">
    <source>
        <dbReference type="SAM" id="Phobius"/>
    </source>
</evidence>
<keyword evidence="7" id="KW-0472">Membrane</keyword>